<evidence type="ECO:0000259" key="1">
    <source>
        <dbReference type="Pfam" id="PF00534"/>
    </source>
</evidence>
<dbReference type="GO" id="GO:0016757">
    <property type="term" value="F:glycosyltransferase activity"/>
    <property type="evidence" value="ECO:0007669"/>
    <property type="project" value="InterPro"/>
</dbReference>
<dbReference type="STRING" id="247279.NIES1031_10700"/>
<dbReference type="EMBL" id="MRCC01000007">
    <property type="protein sequence ID" value="OKH27162.1"/>
    <property type="molecule type" value="Genomic_DNA"/>
</dbReference>
<accession>A0A1U7HUA0</accession>
<organism evidence="2 3">
    <name type="scientific">Chroogloeocystis siderophila 5.2 s.c.1</name>
    <dbReference type="NCBI Taxonomy" id="247279"/>
    <lineage>
        <taxon>Bacteria</taxon>
        <taxon>Bacillati</taxon>
        <taxon>Cyanobacteriota</taxon>
        <taxon>Cyanophyceae</taxon>
        <taxon>Oscillatoriophycideae</taxon>
        <taxon>Chroococcales</taxon>
        <taxon>Chroococcaceae</taxon>
        <taxon>Chroogloeocystis</taxon>
    </lineage>
</organism>
<evidence type="ECO:0000313" key="3">
    <source>
        <dbReference type="Proteomes" id="UP000185984"/>
    </source>
</evidence>
<dbReference type="SUPFAM" id="SSF53756">
    <property type="entry name" value="UDP-Glycosyltransferase/glycogen phosphorylase"/>
    <property type="match status" value="1"/>
</dbReference>
<dbReference type="Gene3D" id="3.40.50.2000">
    <property type="entry name" value="Glycogen Phosphorylase B"/>
    <property type="match status" value="2"/>
</dbReference>
<dbReference type="Proteomes" id="UP000185984">
    <property type="component" value="Unassembled WGS sequence"/>
</dbReference>
<reference evidence="2 3" key="1">
    <citation type="submission" date="2016-11" db="EMBL/GenBank/DDBJ databases">
        <title>Draft Genome Sequences of Nine Cyanobacterial Strains from Diverse Habitats.</title>
        <authorList>
            <person name="Zhu T."/>
            <person name="Hou S."/>
            <person name="Lu X."/>
            <person name="Hess W.R."/>
        </authorList>
    </citation>
    <scope>NUCLEOTIDE SEQUENCE [LARGE SCALE GENOMIC DNA]</scope>
    <source>
        <strain evidence="2 3">5.2 s.c.1</strain>
    </source>
</reference>
<dbReference type="RefSeq" id="WP_073549370.1">
    <property type="nucleotide sequence ID" value="NZ_CAWMVK010000041.1"/>
</dbReference>
<dbReference type="Pfam" id="PF00534">
    <property type="entry name" value="Glycos_transf_1"/>
    <property type="match status" value="1"/>
</dbReference>
<keyword evidence="2" id="KW-0808">Transferase</keyword>
<keyword evidence="3" id="KW-1185">Reference proteome</keyword>
<proteinExistence type="predicted"/>
<dbReference type="PANTHER" id="PTHR12526">
    <property type="entry name" value="GLYCOSYLTRANSFERASE"/>
    <property type="match status" value="1"/>
</dbReference>
<comment type="caution">
    <text evidence="2">The sequence shown here is derived from an EMBL/GenBank/DDBJ whole genome shotgun (WGS) entry which is preliminary data.</text>
</comment>
<dbReference type="InterPro" id="IPR001296">
    <property type="entry name" value="Glyco_trans_1"/>
</dbReference>
<dbReference type="AlphaFoldDB" id="A0A1U7HUA0"/>
<dbReference type="OrthoDB" id="9775208at2"/>
<gene>
    <name evidence="2" type="ORF">NIES1031_10700</name>
</gene>
<sequence length="474" mass="53287">MVYHPPRQAIALLIIEPNQQPSSSGFTQGAIAPNDTQHIHQQITQLASALAKAGWQVDQFVGKIGNGEGNQLANHWMTVQHSPNHCKIYLDTPDVAQFVQQFCKFALQEGRNYPLIHTWNGLAGQVGLQLKQSENIQWIHSHWQYDKLWSQEGLEIARQTSGYPSAYVAWEIWRHADEIIGLTANDESTSRNFQSSLFEKLRHLSNVEAKCELGYSASDAVILWVAPSPRSTNQGIQQVDRWLEVAIHLNQLSTTNPHRFRRHQWVWLPDTLNLVDDAAAIRSAIQRKIAQLKLHDVYWSVPCASEGFERYYRAANVCVLANWNEPFADKALQAIAQGCPVIASQLGGARFAVIPEETGIRVATNTPAVWAEAIAQVLQGEQWVQRLQQYAAGRWHPTLGWAIVAAHLSEIYRRLLAQTISQVPLWQSQKPYSILLPQPATVVNLTDFKQKVETLYHSPPPPVTVPLLTAESVS</sequence>
<name>A0A1U7HUA0_9CHRO</name>
<protein>
    <submittedName>
        <fullName evidence="2">Glycosyltransferase</fullName>
    </submittedName>
</protein>
<feature type="domain" description="Glycosyl transferase family 1" evidence="1">
    <location>
        <begin position="287"/>
        <end position="392"/>
    </location>
</feature>
<evidence type="ECO:0000313" key="2">
    <source>
        <dbReference type="EMBL" id="OKH27162.1"/>
    </source>
</evidence>